<dbReference type="EC" id="5.4.99.25" evidence="2"/>
<dbReference type="FunFam" id="3.30.70.3190:FF:000001">
    <property type="entry name" value="tRNA pseudouridine synthase Pus10"/>
    <property type="match status" value="1"/>
</dbReference>
<name>A0A0G4IXJ2_PLABS</name>
<gene>
    <name evidence="10" type="ORF">PBRA_007802</name>
</gene>
<dbReference type="EMBL" id="CDSF01000097">
    <property type="protein sequence ID" value="CEP00068.1"/>
    <property type="molecule type" value="Genomic_DNA"/>
</dbReference>
<dbReference type="OrthoDB" id="271937at2759"/>
<keyword evidence="11" id="KW-1185">Reference proteome</keyword>
<sequence>MTICYEPMTEPALKKIEPVVAELRVRACDRCLLRFGDCRSIQSYRVTSSALRQQFLAAGVSPACLLDASAVCDLCLGILQVPEDPSCDHLINRLASSATYGEYEFSDFTLSIGLPPVLDLRNAGVAARLEMRYPGAFPGVVDVKDAVKWVYGAVVRGATGKSFKFQSEFQVDVLATHDETDDEIIQALSPLIRRVLPDASSKRLKHVVVNSRNFAEKALAVMNVSERSTLVPAKTTVAPCVIAITVSRQPVLITGKYRKFCRLLSQSPWVIDNKRKTESSVQELIADQVTAFIKCSDIKFHSAGREDVDVRMLGDGRHFVLVSDPFEPGQIPPESSVFTVQEMIDPRRVPSLKELEELCLRINNSTDRIEVHSLSVAPDYAKEFKTLQAGADSKRKSYRAIMWTSAALTDEAVRTLQGSAPIEIQQKTPIRVLHRRSLLSRPRTIYELSITRINKHFAVLDLVAQAGTYIKEFVHGDRGRTTPSVGDILTCQADIVQLDVMDLHTGH</sequence>
<evidence type="ECO:0000259" key="8">
    <source>
        <dbReference type="Pfam" id="PF21237"/>
    </source>
</evidence>
<evidence type="ECO:0000256" key="1">
    <source>
        <dbReference type="ARBA" id="ARBA00009652"/>
    </source>
</evidence>
<dbReference type="Pfam" id="PF21237">
    <property type="entry name" value="Pus10_N_euk"/>
    <property type="match status" value="1"/>
</dbReference>
<dbReference type="InterPro" id="IPR048741">
    <property type="entry name" value="Pus10-like_C"/>
</dbReference>
<keyword evidence="3" id="KW-0819">tRNA processing</keyword>
<dbReference type="SUPFAM" id="SSF55120">
    <property type="entry name" value="Pseudouridine synthase"/>
    <property type="match status" value="1"/>
</dbReference>
<keyword evidence="4" id="KW-0413">Isomerase</keyword>
<dbReference type="GO" id="GO:0031119">
    <property type="term" value="P:tRNA pseudouridine synthesis"/>
    <property type="evidence" value="ECO:0007669"/>
    <property type="project" value="UniProtKB-ARBA"/>
</dbReference>
<evidence type="ECO:0000313" key="10">
    <source>
        <dbReference type="EMBL" id="CEP00068.1"/>
    </source>
</evidence>
<comment type="similarity">
    <text evidence="1">Belongs to the pseudouridine synthase Pus10 family.</text>
</comment>
<dbReference type="InterPro" id="IPR048742">
    <property type="entry name" value="Pus10_N_euk"/>
</dbReference>
<dbReference type="PANTHER" id="PTHR21568">
    <property type="entry name" value="TRNA PSEUDOURIDINE SYNTHASE PUS10"/>
    <property type="match status" value="1"/>
</dbReference>
<accession>A0A0G4IXJ2</accession>
<proteinExistence type="inferred from homology"/>
<dbReference type="GO" id="GO:0160148">
    <property type="term" value="F:tRNA pseudouridine(55) synthase activity"/>
    <property type="evidence" value="ECO:0007669"/>
    <property type="project" value="UniProtKB-EC"/>
</dbReference>
<dbReference type="STRING" id="37360.A0A0G4IXJ2"/>
<dbReference type="Gene3D" id="3.30.70.3190">
    <property type="match status" value="1"/>
</dbReference>
<dbReference type="AlphaFoldDB" id="A0A0G4IXJ2"/>
<dbReference type="Proteomes" id="UP000039324">
    <property type="component" value="Unassembled WGS sequence"/>
</dbReference>
<dbReference type="InterPro" id="IPR020103">
    <property type="entry name" value="PsdUridine_synth_cat_dom_sf"/>
</dbReference>
<evidence type="ECO:0000259" key="9">
    <source>
        <dbReference type="Pfam" id="PF21238"/>
    </source>
</evidence>
<reference evidence="10 11" key="1">
    <citation type="submission" date="2015-02" db="EMBL/GenBank/DDBJ databases">
        <authorList>
            <person name="Chooi Y.-H."/>
        </authorList>
    </citation>
    <scope>NUCLEOTIDE SEQUENCE [LARGE SCALE GENOMIC DNA]</scope>
    <source>
        <strain evidence="10">E3</strain>
    </source>
</reference>
<protein>
    <recommendedName>
        <fullName evidence="2">tRNA pseudouridine(55) synthase</fullName>
        <ecNumber evidence="2">5.4.99.25</ecNumber>
    </recommendedName>
    <alternativeName>
        <fullName evidence="7">tRNA pseudouridine 55 synthase</fullName>
    </alternativeName>
    <alternativeName>
        <fullName evidence="5">tRNA pseudouridylate synthase</fullName>
    </alternativeName>
    <alternativeName>
        <fullName evidence="6">tRNA-uridine isomerase</fullName>
    </alternativeName>
</protein>
<dbReference type="InterPro" id="IPR039894">
    <property type="entry name" value="Pus10-like"/>
</dbReference>
<dbReference type="PANTHER" id="PTHR21568:SF0">
    <property type="entry name" value="TRNA PSEUDOURIDINE SYNTHASE PUS10"/>
    <property type="match status" value="1"/>
</dbReference>
<feature type="domain" description="Pus10 N-terminal eukaryotes" evidence="8">
    <location>
        <begin position="72"/>
        <end position="222"/>
    </location>
</feature>
<evidence type="ECO:0000256" key="5">
    <source>
        <dbReference type="ARBA" id="ARBA00075270"/>
    </source>
</evidence>
<evidence type="ECO:0000256" key="7">
    <source>
        <dbReference type="ARBA" id="ARBA00083669"/>
    </source>
</evidence>
<dbReference type="FunFam" id="3.30.70.2510:FF:000001">
    <property type="entry name" value="tRNA pseudouridine synthase Pus10"/>
    <property type="match status" value="1"/>
</dbReference>
<evidence type="ECO:0000256" key="3">
    <source>
        <dbReference type="ARBA" id="ARBA00022694"/>
    </source>
</evidence>
<evidence type="ECO:0000256" key="2">
    <source>
        <dbReference type="ARBA" id="ARBA00012787"/>
    </source>
</evidence>
<dbReference type="OMA" id="LVISCQR"/>
<evidence type="ECO:0000313" key="11">
    <source>
        <dbReference type="Proteomes" id="UP000039324"/>
    </source>
</evidence>
<feature type="domain" description="Pus10-like C-terminal" evidence="9">
    <location>
        <begin position="253"/>
        <end position="503"/>
    </location>
</feature>
<evidence type="ECO:0000256" key="4">
    <source>
        <dbReference type="ARBA" id="ARBA00023235"/>
    </source>
</evidence>
<dbReference type="Pfam" id="PF21238">
    <property type="entry name" value="Pus10_C"/>
    <property type="match status" value="1"/>
</dbReference>
<dbReference type="GO" id="GO:0003723">
    <property type="term" value="F:RNA binding"/>
    <property type="evidence" value="ECO:0007669"/>
    <property type="project" value="InterPro"/>
</dbReference>
<dbReference type="Gene3D" id="3.30.70.2510">
    <property type="match status" value="1"/>
</dbReference>
<evidence type="ECO:0000256" key="6">
    <source>
        <dbReference type="ARBA" id="ARBA00079393"/>
    </source>
</evidence>
<organism evidence="10 11">
    <name type="scientific">Plasmodiophora brassicae</name>
    <name type="common">Clubroot disease agent</name>
    <dbReference type="NCBI Taxonomy" id="37360"/>
    <lineage>
        <taxon>Eukaryota</taxon>
        <taxon>Sar</taxon>
        <taxon>Rhizaria</taxon>
        <taxon>Endomyxa</taxon>
        <taxon>Phytomyxea</taxon>
        <taxon>Plasmodiophorida</taxon>
        <taxon>Plasmodiophoridae</taxon>
        <taxon>Plasmodiophora</taxon>
    </lineage>
</organism>